<protein>
    <submittedName>
        <fullName evidence="1">Uncharacterized protein</fullName>
    </submittedName>
</protein>
<dbReference type="AlphaFoldDB" id="A0AAN7NHM5"/>
<evidence type="ECO:0000313" key="2">
    <source>
        <dbReference type="Proteomes" id="UP001333110"/>
    </source>
</evidence>
<proteinExistence type="predicted"/>
<dbReference type="Proteomes" id="UP001333110">
    <property type="component" value="Unassembled WGS sequence"/>
</dbReference>
<gene>
    <name evidence="1" type="ORF">QYF61_005023</name>
</gene>
<accession>A0AAN7NHM5</accession>
<reference evidence="1 2" key="1">
    <citation type="journal article" date="2023" name="J. Hered.">
        <title>Chromosome-level genome of the wood stork (Mycteria americana) provides insight into avian chromosome evolution.</title>
        <authorList>
            <person name="Flamio R. Jr."/>
            <person name="Ramstad K.M."/>
        </authorList>
    </citation>
    <scope>NUCLEOTIDE SEQUENCE [LARGE SCALE GENOMIC DNA]</scope>
    <source>
        <strain evidence="1">JAX WOST 10</strain>
    </source>
</reference>
<keyword evidence="2" id="KW-1185">Reference proteome</keyword>
<dbReference type="EMBL" id="JAUNZN010000002">
    <property type="protein sequence ID" value="KAK4826064.1"/>
    <property type="molecule type" value="Genomic_DNA"/>
</dbReference>
<comment type="caution">
    <text evidence="1">The sequence shown here is derived from an EMBL/GenBank/DDBJ whole genome shotgun (WGS) entry which is preliminary data.</text>
</comment>
<sequence>MILKVFSNGDCPASIITNSPSPESWSREKKGQSYHGPLCPTAKLAYFSIAVSSGVRQSTRKCLMPSPE</sequence>
<organism evidence="1 2">
    <name type="scientific">Mycteria americana</name>
    <name type="common">Wood stork</name>
    <dbReference type="NCBI Taxonomy" id="33587"/>
    <lineage>
        <taxon>Eukaryota</taxon>
        <taxon>Metazoa</taxon>
        <taxon>Chordata</taxon>
        <taxon>Craniata</taxon>
        <taxon>Vertebrata</taxon>
        <taxon>Euteleostomi</taxon>
        <taxon>Archelosauria</taxon>
        <taxon>Archosauria</taxon>
        <taxon>Dinosauria</taxon>
        <taxon>Saurischia</taxon>
        <taxon>Theropoda</taxon>
        <taxon>Coelurosauria</taxon>
        <taxon>Aves</taxon>
        <taxon>Neognathae</taxon>
        <taxon>Neoaves</taxon>
        <taxon>Aequornithes</taxon>
        <taxon>Ciconiiformes</taxon>
        <taxon>Ciconiidae</taxon>
        <taxon>Mycteria</taxon>
    </lineage>
</organism>
<evidence type="ECO:0000313" key="1">
    <source>
        <dbReference type="EMBL" id="KAK4826064.1"/>
    </source>
</evidence>
<name>A0AAN7NHM5_MYCAM</name>